<feature type="transmembrane region" description="Helical" evidence="7">
    <location>
        <begin position="6"/>
        <end position="27"/>
    </location>
</feature>
<protein>
    <submittedName>
        <fullName evidence="9">Emopamil-binding protein</fullName>
    </submittedName>
</protein>
<evidence type="ECO:0000256" key="3">
    <source>
        <dbReference type="ARBA" id="ARBA00022692"/>
    </source>
</evidence>
<evidence type="ECO:0000256" key="4">
    <source>
        <dbReference type="ARBA" id="ARBA00022989"/>
    </source>
</evidence>
<evidence type="ECO:0000256" key="5">
    <source>
        <dbReference type="ARBA" id="ARBA00023136"/>
    </source>
</evidence>
<keyword evidence="4 6" id="KW-1133">Transmembrane helix</keyword>
<accession>A0A9P7Z6N2</accession>
<keyword evidence="10" id="KW-1185">Reference proteome</keyword>
<evidence type="ECO:0000259" key="8">
    <source>
        <dbReference type="PROSITE" id="PS51751"/>
    </source>
</evidence>
<evidence type="ECO:0000313" key="10">
    <source>
        <dbReference type="Proteomes" id="UP000887226"/>
    </source>
</evidence>
<comment type="subcellular location">
    <subcellularLocation>
        <location evidence="1">Membrane</location>
        <topology evidence="1">Multi-pass membrane protein</topology>
    </subcellularLocation>
</comment>
<feature type="domain" description="EXPERA" evidence="8">
    <location>
        <begin position="34"/>
        <end position="204"/>
    </location>
</feature>
<dbReference type="Proteomes" id="UP000887226">
    <property type="component" value="Unassembled WGS sequence"/>
</dbReference>
<evidence type="ECO:0000256" key="7">
    <source>
        <dbReference type="SAM" id="Phobius"/>
    </source>
</evidence>
<dbReference type="PANTHER" id="PTHR14207">
    <property type="entry name" value="STEROL ISOMERASE"/>
    <property type="match status" value="1"/>
</dbReference>
<sequence length="228" mass="26033">MDPITIYSLLGVVALLLAAYAMSLRALSARWPGRWHTLFIWNAFNALIHAIFEGSYLYNCFFISAAFDSAVHHPVAITNFMNDRSRLYGPAYGGNWTSKLWQVYAKADHRWGGADSTVISLELLTVFGAGPLAAWICYGIAKKDWKVSPYLIVLATAELYGGWITFCPEWLTGSQNLDTSNFMFTWVYLFFFNMLWVVFPIYELYVAFGDIRDAFKIRRAVDAQKRLE</sequence>
<keyword evidence="3 6" id="KW-0812">Transmembrane</keyword>
<dbReference type="EMBL" id="MU253808">
    <property type="protein sequence ID" value="KAG9246340.1"/>
    <property type="molecule type" value="Genomic_DNA"/>
</dbReference>
<proteinExistence type="inferred from homology"/>
<keyword evidence="5 6" id="KW-0472">Membrane</keyword>
<dbReference type="GO" id="GO:0005783">
    <property type="term" value="C:endoplasmic reticulum"/>
    <property type="evidence" value="ECO:0007669"/>
    <property type="project" value="TreeGrafter"/>
</dbReference>
<evidence type="ECO:0000256" key="1">
    <source>
        <dbReference type="ARBA" id="ARBA00004141"/>
    </source>
</evidence>
<evidence type="ECO:0000256" key="6">
    <source>
        <dbReference type="PROSITE-ProRule" id="PRU01087"/>
    </source>
</evidence>
<dbReference type="GO" id="GO:0016125">
    <property type="term" value="P:sterol metabolic process"/>
    <property type="evidence" value="ECO:0007669"/>
    <property type="project" value="InterPro"/>
</dbReference>
<dbReference type="AlphaFoldDB" id="A0A9P7Z6N2"/>
<feature type="transmembrane region" description="Helical" evidence="7">
    <location>
        <begin position="186"/>
        <end position="208"/>
    </location>
</feature>
<feature type="transmembrane region" description="Helical" evidence="7">
    <location>
        <begin position="147"/>
        <end position="166"/>
    </location>
</feature>
<dbReference type="OrthoDB" id="5415655at2759"/>
<reference evidence="9" key="1">
    <citation type="journal article" date="2021" name="IMA Fungus">
        <title>Genomic characterization of three marine fungi, including Emericellopsis atlantica sp. nov. with signatures of a generalist lifestyle and marine biomass degradation.</title>
        <authorList>
            <person name="Hagestad O.C."/>
            <person name="Hou L."/>
            <person name="Andersen J.H."/>
            <person name="Hansen E.H."/>
            <person name="Altermark B."/>
            <person name="Li C."/>
            <person name="Kuhnert E."/>
            <person name="Cox R.J."/>
            <person name="Crous P.W."/>
            <person name="Spatafora J.W."/>
            <person name="Lail K."/>
            <person name="Amirebrahimi M."/>
            <person name="Lipzen A."/>
            <person name="Pangilinan J."/>
            <person name="Andreopoulos W."/>
            <person name="Hayes R.D."/>
            <person name="Ng V."/>
            <person name="Grigoriev I.V."/>
            <person name="Jackson S.A."/>
            <person name="Sutton T.D.S."/>
            <person name="Dobson A.D.W."/>
            <person name="Rama T."/>
        </authorList>
    </citation>
    <scope>NUCLEOTIDE SEQUENCE</scope>
    <source>
        <strain evidence="9">TRa3180A</strain>
    </source>
</reference>
<dbReference type="PANTHER" id="PTHR14207:SF1">
    <property type="entry name" value="EMOPAMIL-BINDING PROTEIN-LIKE"/>
    <property type="match status" value="1"/>
</dbReference>
<dbReference type="InterPro" id="IPR033118">
    <property type="entry name" value="EXPERA"/>
</dbReference>
<dbReference type="Pfam" id="PF05241">
    <property type="entry name" value="EBP"/>
    <property type="match status" value="1"/>
</dbReference>
<gene>
    <name evidence="9" type="ORF">BJ878DRAFT_533296</name>
</gene>
<evidence type="ECO:0000313" key="9">
    <source>
        <dbReference type="EMBL" id="KAG9246340.1"/>
    </source>
</evidence>
<feature type="transmembrane region" description="Helical" evidence="7">
    <location>
        <begin position="39"/>
        <end position="58"/>
    </location>
</feature>
<feature type="transmembrane region" description="Helical" evidence="7">
    <location>
        <begin position="118"/>
        <end position="140"/>
    </location>
</feature>
<comment type="caution">
    <text evidence="9">The sequence shown here is derived from an EMBL/GenBank/DDBJ whole genome shotgun (WGS) entry which is preliminary data.</text>
</comment>
<evidence type="ECO:0000256" key="2">
    <source>
        <dbReference type="ARBA" id="ARBA00008337"/>
    </source>
</evidence>
<dbReference type="InterPro" id="IPR007905">
    <property type="entry name" value="EBP"/>
</dbReference>
<dbReference type="PROSITE" id="PS51751">
    <property type="entry name" value="EXPERA"/>
    <property type="match status" value="1"/>
</dbReference>
<dbReference type="GO" id="GO:0016020">
    <property type="term" value="C:membrane"/>
    <property type="evidence" value="ECO:0007669"/>
    <property type="project" value="UniProtKB-SubCell"/>
</dbReference>
<name>A0A9P7Z6N2_9HELO</name>
<dbReference type="GO" id="GO:0047750">
    <property type="term" value="F:cholestenol delta-isomerase activity"/>
    <property type="evidence" value="ECO:0007669"/>
    <property type="project" value="InterPro"/>
</dbReference>
<comment type="similarity">
    <text evidence="2">Belongs to the EBP family.</text>
</comment>
<organism evidence="9 10">
    <name type="scientific">Calycina marina</name>
    <dbReference type="NCBI Taxonomy" id="1763456"/>
    <lineage>
        <taxon>Eukaryota</taxon>
        <taxon>Fungi</taxon>
        <taxon>Dikarya</taxon>
        <taxon>Ascomycota</taxon>
        <taxon>Pezizomycotina</taxon>
        <taxon>Leotiomycetes</taxon>
        <taxon>Helotiales</taxon>
        <taxon>Pezizellaceae</taxon>
        <taxon>Calycina</taxon>
    </lineage>
</organism>